<comment type="caution">
    <text evidence="6">The sequence shown here is derived from an EMBL/GenBank/DDBJ whole genome shotgun (WGS) entry which is preliminary data.</text>
</comment>
<dbReference type="STRING" id="1801.BRW64_10935"/>
<reference evidence="6 7" key="1">
    <citation type="submission" date="2016-09" db="EMBL/GenBank/DDBJ databases">
        <title>genome sequences of unsequenced Mycobacteria.</title>
        <authorList>
            <person name="Greninger A.L."/>
            <person name="Jerome K.R."/>
            <person name="Mcnair B."/>
            <person name="Wallis C."/>
            <person name="Fang F."/>
        </authorList>
    </citation>
    <scope>NUCLEOTIDE SEQUENCE [LARGE SCALE GENOMIC DNA]</scope>
    <source>
        <strain evidence="6 7">BM1</strain>
    </source>
</reference>
<proteinExistence type="predicted"/>
<evidence type="ECO:0000313" key="7">
    <source>
        <dbReference type="Proteomes" id="UP000191039"/>
    </source>
</evidence>
<dbReference type="InterPro" id="IPR036388">
    <property type="entry name" value="WH-like_DNA-bd_sf"/>
</dbReference>
<name>A0A1Q4HES8_9MYCO</name>
<keyword evidence="1" id="KW-0805">Transcription regulation</keyword>
<dbReference type="EMBL" id="MIJD01000253">
    <property type="protein sequence ID" value="OPE50582.1"/>
    <property type="molecule type" value="Genomic_DNA"/>
</dbReference>
<keyword evidence="4" id="KW-0597">Phosphoprotein</keyword>
<evidence type="ECO:0000313" key="6">
    <source>
        <dbReference type="EMBL" id="OPE50582.1"/>
    </source>
</evidence>
<accession>A0A1Q4HES8</accession>
<dbReference type="Pfam" id="PF00196">
    <property type="entry name" value="GerE"/>
    <property type="match status" value="1"/>
</dbReference>
<dbReference type="GO" id="GO:0000160">
    <property type="term" value="P:phosphorelay signal transduction system"/>
    <property type="evidence" value="ECO:0007669"/>
    <property type="project" value="InterPro"/>
</dbReference>
<dbReference type="InterPro" id="IPR001789">
    <property type="entry name" value="Sig_transdc_resp-reg_receiver"/>
</dbReference>
<dbReference type="PANTHER" id="PTHR44688:SF16">
    <property type="entry name" value="DNA-BINDING TRANSCRIPTIONAL ACTIVATOR DEVR_DOSR"/>
    <property type="match status" value="1"/>
</dbReference>
<organism evidence="6 7">
    <name type="scientific">Mycolicibacterium diernhoferi</name>
    <dbReference type="NCBI Taxonomy" id="1801"/>
    <lineage>
        <taxon>Bacteria</taxon>
        <taxon>Bacillati</taxon>
        <taxon>Actinomycetota</taxon>
        <taxon>Actinomycetes</taxon>
        <taxon>Mycobacteriales</taxon>
        <taxon>Mycobacteriaceae</taxon>
        <taxon>Mycolicibacterium</taxon>
    </lineage>
</organism>
<dbReference type="RefSeq" id="WP_073856277.1">
    <property type="nucleotide sequence ID" value="NZ_BAAATC010000020.1"/>
</dbReference>
<evidence type="ECO:0000259" key="5">
    <source>
        <dbReference type="PROSITE" id="PS50110"/>
    </source>
</evidence>
<dbReference type="GO" id="GO:0003677">
    <property type="term" value="F:DNA binding"/>
    <property type="evidence" value="ECO:0007669"/>
    <property type="project" value="UniProtKB-KW"/>
</dbReference>
<dbReference type="SMART" id="SM00448">
    <property type="entry name" value="REC"/>
    <property type="match status" value="1"/>
</dbReference>
<keyword evidence="3" id="KW-0804">Transcription</keyword>
<dbReference type="Gene3D" id="1.10.10.10">
    <property type="entry name" value="Winged helix-like DNA-binding domain superfamily/Winged helix DNA-binding domain"/>
    <property type="match status" value="1"/>
</dbReference>
<dbReference type="InterPro" id="IPR016032">
    <property type="entry name" value="Sig_transdc_resp-reg_C-effctor"/>
</dbReference>
<feature type="domain" description="Response regulatory" evidence="5">
    <location>
        <begin position="9"/>
        <end position="127"/>
    </location>
</feature>
<dbReference type="InterPro" id="IPR000792">
    <property type="entry name" value="Tscrpt_reg_LuxR_C"/>
</dbReference>
<dbReference type="GO" id="GO:0006355">
    <property type="term" value="P:regulation of DNA-templated transcription"/>
    <property type="evidence" value="ECO:0007669"/>
    <property type="project" value="InterPro"/>
</dbReference>
<evidence type="ECO:0000256" key="4">
    <source>
        <dbReference type="PROSITE-ProRule" id="PRU00169"/>
    </source>
</evidence>
<keyword evidence="2" id="KW-0238">DNA-binding</keyword>
<dbReference type="PANTHER" id="PTHR44688">
    <property type="entry name" value="DNA-BINDING TRANSCRIPTIONAL ACTIVATOR DEVR_DOSR"/>
    <property type="match status" value="1"/>
</dbReference>
<dbReference type="InterPro" id="IPR011006">
    <property type="entry name" value="CheY-like_superfamily"/>
</dbReference>
<evidence type="ECO:0000256" key="1">
    <source>
        <dbReference type="ARBA" id="ARBA00023015"/>
    </source>
</evidence>
<evidence type="ECO:0000256" key="2">
    <source>
        <dbReference type="ARBA" id="ARBA00023125"/>
    </source>
</evidence>
<protein>
    <submittedName>
        <fullName evidence="6">LuxR family transcriptional regulator</fullName>
    </submittedName>
</protein>
<dbReference type="SUPFAM" id="SSF46894">
    <property type="entry name" value="C-terminal effector domain of the bipartite response regulators"/>
    <property type="match status" value="1"/>
</dbReference>
<dbReference type="PROSITE" id="PS50110">
    <property type="entry name" value="RESPONSE_REGULATORY"/>
    <property type="match status" value="1"/>
</dbReference>
<gene>
    <name evidence="6" type="ORF">BV510_20785</name>
</gene>
<sequence>MSVDTDPLCIAVIDDHDVIHSGIKAWCAATVPPILVSGSFFDAESFLGAHPVPSPAVQVAVVDLELTNRKPDFAALERIVDAGHRVVVYSHLEHNEVILRCLDLGAVTYLVKSEGKRHLMEAVQSAASDTPYVGPRMAGALHSDSAVGRPSLAAREKEVLVAWFQTESKELVGSRLFISPATVRTHLQRIRLKYAAVGRPAKTKAALVARAIQDGLISVDEF</sequence>
<evidence type="ECO:0000256" key="3">
    <source>
        <dbReference type="ARBA" id="ARBA00023163"/>
    </source>
</evidence>
<dbReference type="SUPFAM" id="SSF52172">
    <property type="entry name" value="CheY-like"/>
    <property type="match status" value="1"/>
</dbReference>
<dbReference type="Proteomes" id="UP000191039">
    <property type="component" value="Unassembled WGS sequence"/>
</dbReference>
<dbReference type="AlphaFoldDB" id="A0A1Q4HES8"/>
<dbReference type="Gene3D" id="3.40.50.2300">
    <property type="match status" value="1"/>
</dbReference>
<dbReference type="SMART" id="SM00421">
    <property type="entry name" value="HTH_LUXR"/>
    <property type="match status" value="1"/>
</dbReference>
<feature type="modified residue" description="4-aspartylphosphate" evidence="4">
    <location>
        <position position="63"/>
    </location>
</feature>